<accession>A0A917LHT7</accession>
<feature type="binding site" evidence="10">
    <location>
        <begin position="108"/>
        <end position="114"/>
    </location>
    <ligand>
        <name>ATP</name>
        <dbReference type="ChEBI" id="CHEBI:30616"/>
    </ligand>
</feature>
<dbReference type="InterPro" id="IPR035911">
    <property type="entry name" value="MurE/MurF_N"/>
</dbReference>
<dbReference type="HAMAP" id="MF_02019">
    <property type="entry name" value="MurF"/>
    <property type="match status" value="1"/>
</dbReference>
<organism evidence="15 16">
    <name type="scientific">Lysinibacillus alkalisoli</name>
    <dbReference type="NCBI Taxonomy" id="1911548"/>
    <lineage>
        <taxon>Bacteria</taxon>
        <taxon>Bacillati</taxon>
        <taxon>Bacillota</taxon>
        <taxon>Bacilli</taxon>
        <taxon>Bacillales</taxon>
        <taxon>Bacillaceae</taxon>
        <taxon>Lysinibacillus</taxon>
    </lineage>
</organism>
<dbReference type="NCBIfam" id="TIGR01143">
    <property type="entry name" value="murF"/>
    <property type="match status" value="1"/>
</dbReference>
<evidence type="ECO:0000256" key="1">
    <source>
        <dbReference type="ARBA" id="ARBA00022490"/>
    </source>
</evidence>
<dbReference type="InterPro" id="IPR036615">
    <property type="entry name" value="Mur_ligase_C_dom_sf"/>
</dbReference>
<sequence>MKRNLQQLAQWLSEEAVGEAEVTGVAIDTRVVKQGDLFIPFKGERVNGHQFVQQAVDAGASAILWQRSEPNPPPHIPHILVDDTETALQQLARKYRDGHMAKFIGITGSNGKTSTKDIVASLLTPFFKVQKTQGNFNNQLGLPITLLNLDEDTEVAVLEMGMSGFGEIEFLTTLARPHMAIITNIGEAHMQDLGSRAGIAKAKYEIVEGLANDGVLFYDGDEPLLRELVTTKAYAFGHNANNDLCVNTIISSATGSTFTTTGRIEGEFFISVLGEHQVKNTLSAMLVAHQLGLTSEQIKAALQSVVLTDMRMQLVQGANDVQFINDAYNAAPSSVKAAIQFMKKTTIRPKKWLVLADMLELGDEELAFHANLANDIKATDFEYVLLYGPRMQALYTALQNEFTTERLIYRAEHLADLTAIVKQYADADTLVLIKGSRGMQLEQIITACQ</sequence>
<comment type="subcellular location">
    <subcellularLocation>
        <location evidence="10 11">Cytoplasm</location>
    </subcellularLocation>
</comment>
<name>A0A917LHT7_9BACI</name>
<dbReference type="AlphaFoldDB" id="A0A917LHT7"/>
<evidence type="ECO:0000313" key="15">
    <source>
        <dbReference type="EMBL" id="GGG24988.1"/>
    </source>
</evidence>
<comment type="caution">
    <text evidence="15">The sequence shown here is derived from an EMBL/GenBank/DDBJ whole genome shotgun (WGS) entry which is preliminary data.</text>
</comment>
<keyword evidence="5 10" id="KW-0067">ATP-binding</keyword>
<keyword evidence="1 10" id="KW-0963">Cytoplasm</keyword>
<evidence type="ECO:0000256" key="5">
    <source>
        <dbReference type="ARBA" id="ARBA00022840"/>
    </source>
</evidence>
<evidence type="ECO:0000313" key="16">
    <source>
        <dbReference type="Proteomes" id="UP000616608"/>
    </source>
</evidence>
<protein>
    <recommendedName>
        <fullName evidence="10 11">UDP-N-acetylmuramoyl-tripeptide--D-alanyl-D-alanine ligase</fullName>
        <ecNumber evidence="10 11">6.3.2.10</ecNumber>
    </recommendedName>
    <alternativeName>
        <fullName evidence="10">D-alanyl-D-alanine-adding enzyme</fullName>
    </alternativeName>
</protein>
<dbReference type="Pfam" id="PF01225">
    <property type="entry name" value="Mur_ligase"/>
    <property type="match status" value="1"/>
</dbReference>
<keyword evidence="6 10" id="KW-0133">Cell shape</keyword>
<dbReference type="EMBL" id="BMJT01000006">
    <property type="protein sequence ID" value="GGG24988.1"/>
    <property type="molecule type" value="Genomic_DNA"/>
</dbReference>
<dbReference type="InterPro" id="IPR000713">
    <property type="entry name" value="Mur_ligase_N"/>
</dbReference>
<keyword evidence="8 10" id="KW-0131">Cell cycle</keyword>
<dbReference type="Gene3D" id="3.40.1390.10">
    <property type="entry name" value="MurE/MurF, N-terminal domain"/>
    <property type="match status" value="1"/>
</dbReference>
<dbReference type="PANTHER" id="PTHR43024:SF1">
    <property type="entry name" value="UDP-N-ACETYLMURAMOYL-TRIPEPTIDE--D-ALANYL-D-ALANINE LIGASE"/>
    <property type="match status" value="1"/>
</dbReference>
<dbReference type="Gene3D" id="3.90.190.20">
    <property type="entry name" value="Mur ligase, C-terminal domain"/>
    <property type="match status" value="1"/>
</dbReference>
<keyword evidence="7 10" id="KW-0573">Peptidoglycan synthesis</keyword>
<dbReference type="GO" id="GO:0005524">
    <property type="term" value="F:ATP binding"/>
    <property type="evidence" value="ECO:0007669"/>
    <property type="project" value="UniProtKB-UniRule"/>
</dbReference>
<dbReference type="Pfam" id="PF02875">
    <property type="entry name" value="Mur_ligase_C"/>
    <property type="match status" value="1"/>
</dbReference>
<dbReference type="GO" id="GO:0009252">
    <property type="term" value="P:peptidoglycan biosynthetic process"/>
    <property type="evidence" value="ECO:0007669"/>
    <property type="project" value="UniProtKB-UniRule"/>
</dbReference>
<dbReference type="InterPro" id="IPR013221">
    <property type="entry name" value="Mur_ligase_cen"/>
</dbReference>
<evidence type="ECO:0000256" key="4">
    <source>
        <dbReference type="ARBA" id="ARBA00022741"/>
    </source>
</evidence>
<evidence type="ECO:0000259" key="14">
    <source>
        <dbReference type="Pfam" id="PF08245"/>
    </source>
</evidence>
<dbReference type="GO" id="GO:0047480">
    <property type="term" value="F:UDP-N-acetylmuramoyl-tripeptide-D-alanyl-D-alanine ligase activity"/>
    <property type="evidence" value="ECO:0007669"/>
    <property type="project" value="UniProtKB-UniRule"/>
</dbReference>
<proteinExistence type="inferred from homology"/>
<keyword evidence="4 10" id="KW-0547">Nucleotide-binding</keyword>
<dbReference type="EC" id="6.3.2.10" evidence="10 11"/>
<evidence type="ECO:0000256" key="3">
    <source>
        <dbReference type="ARBA" id="ARBA00022618"/>
    </source>
</evidence>
<dbReference type="Pfam" id="PF08245">
    <property type="entry name" value="Mur_ligase_M"/>
    <property type="match status" value="1"/>
</dbReference>
<comment type="function">
    <text evidence="10 11">Involved in cell wall formation. Catalyzes the final step in the synthesis of UDP-N-acetylmuramoyl-pentapeptide, the precursor of murein.</text>
</comment>
<evidence type="ECO:0000256" key="6">
    <source>
        <dbReference type="ARBA" id="ARBA00022960"/>
    </source>
</evidence>
<evidence type="ECO:0000259" key="12">
    <source>
        <dbReference type="Pfam" id="PF01225"/>
    </source>
</evidence>
<dbReference type="Gene3D" id="3.40.1190.10">
    <property type="entry name" value="Mur-like, catalytic domain"/>
    <property type="match status" value="1"/>
</dbReference>
<evidence type="ECO:0000256" key="9">
    <source>
        <dbReference type="ARBA" id="ARBA00023316"/>
    </source>
</evidence>
<comment type="pathway">
    <text evidence="10 11">Cell wall biogenesis; peptidoglycan biosynthesis.</text>
</comment>
<dbReference type="InterPro" id="IPR005863">
    <property type="entry name" value="UDP-N-AcMur_synth"/>
</dbReference>
<dbReference type="SUPFAM" id="SSF53623">
    <property type="entry name" value="MurD-like peptide ligases, catalytic domain"/>
    <property type="match status" value="1"/>
</dbReference>
<feature type="domain" description="Mur ligase central" evidence="14">
    <location>
        <begin position="106"/>
        <end position="288"/>
    </location>
</feature>
<evidence type="ECO:0000256" key="11">
    <source>
        <dbReference type="RuleBase" id="RU004136"/>
    </source>
</evidence>
<keyword evidence="2 10" id="KW-0436">Ligase</keyword>
<dbReference type="SUPFAM" id="SSF53244">
    <property type="entry name" value="MurD-like peptide ligases, peptide-binding domain"/>
    <property type="match status" value="1"/>
</dbReference>
<dbReference type="GO" id="GO:0071555">
    <property type="term" value="P:cell wall organization"/>
    <property type="evidence" value="ECO:0007669"/>
    <property type="project" value="UniProtKB-KW"/>
</dbReference>
<keyword evidence="3 10" id="KW-0132">Cell division</keyword>
<reference evidence="15" key="2">
    <citation type="submission" date="2020-09" db="EMBL/GenBank/DDBJ databases">
        <authorList>
            <person name="Sun Q."/>
            <person name="Zhou Y."/>
        </authorList>
    </citation>
    <scope>NUCLEOTIDE SEQUENCE</scope>
    <source>
        <strain evidence="15">CGMCC 1.15760</strain>
    </source>
</reference>
<dbReference type="Proteomes" id="UP000616608">
    <property type="component" value="Unassembled WGS sequence"/>
</dbReference>
<dbReference type="RefSeq" id="WP_188614859.1">
    <property type="nucleotide sequence ID" value="NZ_BMJT01000006.1"/>
</dbReference>
<evidence type="ECO:0000259" key="13">
    <source>
        <dbReference type="Pfam" id="PF02875"/>
    </source>
</evidence>
<dbReference type="InterPro" id="IPR004101">
    <property type="entry name" value="Mur_ligase_C"/>
</dbReference>
<comment type="similarity">
    <text evidence="10">Belongs to the MurCDEF family. MurF subfamily.</text>
</comment>
<reference evidence="15" key="1">
    <citation type="journal article" date="2014" name="Int. J. Syst. Evol. Microbiol.">
        <title>Complete genome sequence of Corynebacterium casei LMG S-19264T (=DSM 44701T), isolated from a smear-ripened cheese.</title>
        <authorList>
            <consortium name="US DOE Joint Genome Institute (JGI-PGF)"/>
            <person name="Walter F."/>
            <person name="Albersmeier A."/>
            <person name="Kalinowski J."/>
            <person name="Ruckert C."/>
        </authorList>
    </citation>
    <scope>NUCLEOTIDE SEQUENCE</scope>
    <source>
        <strain evidence="15">CGMCC 1.15760</strain>
    </source>
</reference>
<evidence type="ECO:0000256" key="2">
    <source>
        <dbReference type="ARBA" id="ARBA00022598"/>
    </source>
</evidence>
<evidence type="ECO:0000256" key="10">
    <source>
        <dbReference type="HAMAP-Rule" id="MF_02019"/>
    </source>
</evidence>
<dbReference type="InterPro" id="IPR051046">
    <property type="entry name" value="MurCDEF_CellWall_CoF430Synth"/>
</dbReference>
<dbReference type="GO" id="GO:0051301">
    <property type="term" value="P:cell division"/>
    <property type="evidence" value="ECO:0007669"/>
    <property type="project" value="UniProtKB-KW"/>
</dbReference>
<evidence type="ECO:0000256" key="8">
    <source>
        <dbReference type="ARBA" id="ARBA00023306"/>
    </source>
</evidence>
<dbReference type="GO" id="GO:0005737">
    <property type="term" value="C:cytoplasm"/>
    <property type="evidence" value="ECO:0007669"/>
    <property type="project" value="UniProtKB-SubCell"/>
</dbReference>
<comment type="catalytic activity">
    <reaction evidence="10 11">
        <text>D-alanyl-D-alanine + UDP-N-acetyl-alpha-D-muramoyl-L-alanyl-gamma-D-glutamyl-meso-2,6-diaminopimelate + ATP = UDP-N-acetyl-alpha-D-muramoyl-L-alanyl-gamma-D-glutamyl-meso-2,6-diaminopimeloyl-D-alanyl-D-alanine + ADP + phosphate + H(+)</text>
        <dbReference type="Rhea" id="RHEA:28374"/>
        <dbReference type="ChEBI" id="CHEBI:15378"/>
        <dbReference type="ChEBI" id="CHEBI:30616"/>
        <dbReference type="ChEBI" id="CHEBI:43474"/>
        <dbReference type="ChEBI" id="CHEBI:57822"/>
        <dbReference type="ChEBI" id="CHEBI:61386"/>
        <dbReference type="ChEBI" id="CHEBI:83905"/>
        <dbReference type="ChEBI" id="CHEBI:456216"/>
        <dbReference type="EC" id="6.3.2.10"/>
    </reaction>
</comment>
<dbReference type="SUPFAM" id="SSF63418">
    <property type="entry name" value="MurE/MurF N-terminal domain"/>
    <property type="match status" value="1"/>
</dbReference>
<evidence type="ECO:0000256" key="7">
    <source>
        <dbReference type="ARBA" id="ARBA00022984"/>
    </source>
</evidence>
<feature type="domain" description="Mur ligase C-terminal" evidence="13">
    <location>
        <begin position="310"/>
        <end position="437"/>
    </location>
</feature>
<keyword evidence="9 10" id="KW-0961">Cell wall biogenesis/degradation</keyword>
<dbReference type="InterPro" id="IPR036565">
    <property type="entry name" value="Mur-like_cat_sf"/>
</dbReference>
<feature type="domain" description="Mur ligase N-terminal catalytic" evidence="12">
    <location>
        <begin position="21"/>
        <end position="96"/>
    </location>
</feature>
<dbReference type="PANTHER" id="PTHR43024">
    <property type="entry name" value="UDP-N-ACETYLMURAMOYL-TRIPEPTIDE--D-ALANYL-D-ALANINE LIGASE"/>
    <property type="match status" value="1"/>
</dbReference>
<gene>
    <name evidence="10 15" type="primary">murF</name>
    <name evidence="15" type="ORF">GCM10007425_19440</name>
</gene>
<dbReference type="GO" id="GO:0008360">
    <property type="term" value="P:regulation of cell shape"/>
    <property type="evidence" value="ECO:0007669"/>
    <property type="project" value="UniProtKB-KW"/>
</dbReference>
<keyword evidence="16" id="KW-1185">Reference proteome</keyword>